<organism evidence="1 2">
    <name type="scientific">Sphingobium chlorophenolicum L-1</name>
    <dbReference type="NCBI Taxonomy" id="690566"/>
    <lineage>
        <taxon>Bacteria</taxon>
        <taxon>Pseudomonadati</taxon>
        <taxon>Pseudomonadota</taxon>
        <taxon>Alphaproteobacteria</taxon>
        <taxon>Sphingomonadales</taxon>
        <taxon>Sphingomonadaceae</taxon>
        <taxon>Sphingobium</taxon>
    </lineage>
</organism>
<keyword evidence="2" id="KW-1185">Reference proteome</keyword>
<accession>F6F0Q3</accession>
<name>F6F0Q3_SPHCR</name>
<dbReference type="GO" id="GO:0003677">
    <property type="term" value="F:DNA binding"/>
    <property type="evidence" value="ECO:0007669"/>
    <property type="project" value="UniProtKB-KW"/>
</dbReference>
<dbReference type="Proteomes" id="UP000007150">
    <property type="component" value="Chromosome 1"/>
</dbReference>
<reference evidence="1 2" key="1">
    <citation type="submission" date="2011-05" db="EMBL/GenBank/DDBJ databases">
        <title>Complete sequence of chromosome 1 of Sphingobium chlorophenolicum L-1.</title>
        <authorList>
            <consortium name="US DOE Joint Genome Institute"/>
            <person name="Lucas S."/>
            <person name="Han J."/>
            <person name="Lapidus A."/>
            <person name="Cheng J.-F."/>
            <person name="Goodwin L."/>
            <person name="Pitluck S."/>
            <person name="Peters L."/>
            <person name="Daligault H."/>
            <person name="Han C."/>
            <person name="Tapia R."/>
            <person name="Land M."/>
            <person name="Hauser L."/>
            <person name="Kyrpides N."/>
            <person name="Ivanova N."/>
            <person name="Pagani I."/>
            <person name="Turner P."/>
            <person name="Copley S."/>
            <person name="Woyke T."/>
        </authorList>
    </citation>
    <scope>NUCLEOTIDE SEQUENCE [LARGE SCALE GENOMIC DNA]</scope>
    <source>
        <strain evidence="1 2">L-1</strain>
    </source>
</reference>
<dbReference type="AlphaFoldDB" id="F6F0Q3"/>
<evidence type="ECO:0000313" key="1">
    <source>
        <dbReference type="EMBL" id="AEG50375.1"/>
    </source>
</evidence>
<keyword evidence="1" id="KW-0238">DNA-binding</keyword>
<evidence type="ECO:0000313" key="2">
    <source>
        <dbReference type="Proteomes" id="UP000007150"/>
    </source>
</evidence>
<dbReference type="EMBL" id="CP002798">
    <property type="protein sequence ID" value="AEG50375.1"/>
    <property type="molecule type" value="Genomic_DNA"/>
</dbReference>
<dbReference type="STRING" id="690566.Sphch_2734"/>
<dbReference type="HOGENOM" id="CLU_117977_1_0_5"/>
<gene>
    <name evidence="1" type="ORF">Sphch_2734</name>
</gene>
<proteinExistence type="predicted"/>
<protein>
    <submittedName>
        <fullName evidence="1">CopG/DNA-binding domain-containing protein</fullName>
    </submittedName>
</protein>
<dbReference type="KEGG" id="sch:Sphch_2734"/>
<dbReference type="RefSeq" id="WP_013848611.1">
    <property type="nucleotide sequence ID" value="NC_015593.1"/>
</dbReference>
<sequence>MKPRHHLYLDEALTAQLERLGSKPGTSKSAIVADALRAYLNRRATREVDDLLKVRLDRISTQLGRAERDSLVLLETLSLFVRYQLTVTAPLPEADKAAQAVGRERFRRFVDQVGRQLAAGRSIDTGPADQGDA</sequence>
<dbReference type="CDD" id="cd21631">
    <property type="entry name" value="RHH_CopG_NikR-like"/>
    <property type="match status" value="1"/>
</dbReference>